<reference evidence="2" key="1">
    <citation type="submission" date="2016-01" db="EMBL/GenBank/DDBJ databases">
        <title>Draft genome sequence of Thermodesulfovibrio aggregans strain TGE-P1.</title>
        <authorList>
            <person name="Sekiguchi Y."/>
            <person name="Ohashi A."/>
            <person name="Matsuura N."/>
            <person name="Tourlousse M.D."/>
        </authorList>
    </citation>
    <scope>NUCLEOTIDE SEQUENCE [LARGE SCALE GENOMIC DNA]</scope>
    <source>
        <strain evidence="2">TGE-P1</strain>
    </source>
</reference>
<organism evidence="1 2">
    <name type="scientific">Thermodesulfovibrio aggregans</name>
    <dbReference type="NCBI Taxonomy" id="86166"/>
    <lineage>
        <taxon>Bacteria</taxon>
        <taxon>Pseudomonadati</taxon>
        <taxon>Nitrospirota</taxon>
        <taxon>Thermodesulfovibrionia</taxon>
        <taxon>Thermodesulfovibrionales</taxon>
        <taxon>Thermodesulfovibrionaceae</taxon>
        <taxon>Thermodesulfovibrio</taxon>
    </lineage>
</organism>
<sequence>MNFVDFKILKTTNYFEHLKSKHKDDCEDRLEF</sequence>
<protein>
    <submittedName>
        <fullName evidence="1">Uncharacterized protein</fullName>
    </submittedName>
</protein>
<keyword evidence="2" id="KW-1185">Reference proteome</keyword>
<name>A0A0U9HMV7_9BACT</name>
<dbReference type="EMBL" id="BCNO01000001">
    <property type="protein sequence ID" value="GAQ94414.1"/>
    <property type="molecule type" value="Genomic_DNA"/>
</dbReference>
<accession>A0A0U9HMV7</accession>
<gene>
    <name evidence="1" type="ORF">TAGGR_1594</name>
</gene>
<dbReference type="AlphaFoldDB" id="A0A0U9HMV7"/>
<evidence type="ECO:0000313" key="1">
    <source>
        <dbReference type="EMBL" id="GAQ94414.1"/>
    </source>
</evidence>
<comment type="caution">
    <text evidence="1">The sequence shown here is derived from an EMBL/GenBank/DDBJ whole genome shotgun (WGS) entry which is preliminary data.</text>
</comment>
<dbReference type="Proteomes" id="UP000054976">
    <property type="component" value="Unassembled WGS sequence"/>
</dbReference>
<proteinExistence type="predicted"/>
<evidence type="ECO:0000313" key="2">
    <source>
        <dbReference type="Proteomes" id="UP000054976"/>
    </source>
</evidence>